<name>A0A8J2JEF7_9HEXA</name>
<sequence>ASILSEIMTDELAKEYSWRGLRNNRIFSELGLLKLIYTCVKLGTR</sequence>
<evidence type="ECO:0000313" key="1">
    <source>
        <dbReference type="EMBL" id="CAG7718076.1"/>
    </source>
</evidence>
<accession>A0A8J2JEF7</accession>
<proteinExistence type="predicted"/>
<protein>
    <submittedName>
        <fullName evidence="1">Uncharacterized protein</fullName>
    </submittedName>
</protein>
<comment type="caution">
    <text evidence="1">The sequence shown here is derived from an EMBL/GenBank/DDBJ whole genome shotgun (WGS) entry which is preliminary data.</text>
</comment>
<dbReference type="EMBL" id="CAJVCH010050656">
    <property type="protein sequence ID" value="CAG7718076.1"/>
    <property type="molecule type" value="Genomic_DNA"/>
</dbReference>
<feature type="non-terminal residue" evidence="1">
    <location>
        <position position="1"/>
    </location>
</feature>
<dbReference type="OrthoDB" id="6614320at2759"/>
<dbReference type="AlphaFoldDB" id="A0A8J2JEF7"/>
<gene>
    <name evidence="1" type="ORF">AFUS01_LOCUS7497</name>
</gene>
<keyword evidence="2" id="KW-1185">Reference proteome</keyword>
<evidence type="ECO:0000313" key="2">
    <source>
        <dbReference type="Proteomes" id="UP000708208"/>
    </source>
</evidence>
<reference evidence="1" key="1">
    <citation type="submission" date="2021-06" db="EMBL/GenBank/DDBJ databases">
        <authorList>
            <person name="Hodson N. C."/>
            <person name="Mongue J. A."/>
            <person name="Jaron S. K."/>
        </authorList>
    </citation>
    <scope>NUCLEOTIDE SEQUENCE</scope>
</reference>
<organism evidence="1 2">
    <name type="scientific">Allacma fusca</name>
    <dbReference type="NCBI Taxonomy" id="39272"/>
    <lineage>
        <taxon>Eukaryota</taxon>
        <taxon>Metazoa</taxon>
        <taxon>Ecdysozoa</taxon>
        <taxon>Arthropoda</taxon>
        <taxon>Hexapoda</taxon>
        <taxon>Collembola</taxon>
        <taxon>Symphypleona</taxon>
        <taxon>Sminthuridae</taxon>
        <taxon>Allacma</taxon>
    </lineage>
</organism>
<dbReference type="Proteomes" id="UP000708208">
    <property type="component" value="Unassembled WGS sequence"/>
</dbReference>